<evidence type="ECO:0000313" key="5">
    <source>
        <dbReference type="Proteomes" id="UP000006241"/>
    </source>
</evidence>
<dbReference type="AlphaFoldDB" id="C2G301"/>
<keyword evidence="4" id="KW-0645">Protease</keyword>
<dbReference type="PANTHER" id="PTHR30023:SF0">
    <property type="entry name" value="PENICILLIN-SENSITIVE CARBOXYPEPTIDASE A"/>
    <property type="match status" value="1"/>
</dbReference>
<comment type="similarity">
    <text evidence="1">Belongs to the peptidase S13 family.</text>
</comment>
<reference evidence="4 5" key="1">
    <citation type="submission" date="2009-01" db="EMBL/GenBank/DDBJ databases">
        <authorList>
            <person name="Qin X."/>
            <person name="Bachman B."/>
            <person name="Battles P."/>
            <person name="Bell A."/>
            <person name="Bess C."/>
            <person name="Bickham C."/>
            <person name="Chaboub L."/>
            <person name="Chen D."/>
            <person name="Coyle M."/>
            <person name="Deiros D.R."/>
            <person name="Dinh H."/>
            <person name="Forbes L."/>
            <person name="Fowler G."/>
            <person name="Francisco L."/>
            <person name="Fu Q."/>
            <person name="Gubbala S."/>
            <person name="Hale W."/>
            <person name="Han Y."/>
            <person name="Hemphill L."/>
            <person name="Highlander S.K."/>
            <person name="Hirani K."/>
            <person name="Hogues M."/>
            <person name="Jackson L."/>
            <person name="Jakkamsetti A."/>
            <person name="Javaid M."/>
            <person name="Jiang H."/>
            <person name="Korchina V."/>
            <person name="Kovar C."/>
            <person name="Lara F."/>
            <person name="Lee S."/>
            <person name="Mata R."/>
            <person name="Mathew T."/>
            <person name="Moen C."/>
            <person name="Morales K."/>
            <person name="Munidasa M."/>
            <person name="Nazareth L."/>
            <person name="Ngo R."/>
            <person name="Nguyen L."/>
            <person name="Okwuonu G."/>
            <person name="Ongeri F."/>
            <person name="Patil S."/>
            <person name="Petrosino J."/>
            <person name="Pham C."/>
            <person name="Pham P."/>
            <person name="Pu L.-L."/>
            <person name="Puazo M."/>
            <person name="Raj R."/>
            <person name="Reid J."/>
            <person name="Rouhana J."/>
            <person name="Saada N."/>
            <person name="Shang Y."/>
            <person name="Simmons D."/>
            <person name="Thornton R."/>
            <person name="Warren J."/>
            <person name="Weissenberger G."/>
            <person name="Zhang J."/>
            <person name="Zhang L."/>
            <person name="Zhou C."/>
            <person name="Zhu D."/>
            <person name="Muzny D."/>
            <person name="Worley K."/>
            <person name="Gibbs R."/>
        </authorList>
    </citation>
    <scope>NUCLEOTIDE SEQUENCE [LARGE SCALE GENOMIC DNA]</scope>
    <source>
        <strain evidence="4 5">ATCC 33300</strain>
    </source>
</reference>
<evidence type="ECO:0000256" key="1">
    <source>
        <dbReference type="ARBA" id="ARBA00006096"/>
    </source>
</evidence>
<keyword evidence="2" id="KW-0378">Hydrolase</keyword>
<keyword evidence="3" id="KW-1133">Transmembrane helix</keyword>
<dbReference type="SUPFAM" id="SSF56601">
    <property type="entry name" value="beta-lactamase/transpeptidase-like"/>
    <property type="match status" value="1"/>
</dbReference>
<dbReference type="PANTHER" id="PTHR30023">
    <property type="entry name" value="D-ALANYL-D-ALANINE CARBOXYPEPTIDASE"/>
    <property type="match status" value="1"/>
</dbReference>
<dbReference type="InterPro" id="IPR000667">
    <property type="entry name" value="Peptidase_S13"/>
</dbReference>
<evidence type="ECO:0000256" key="2">
    <source>
        <dbReference type="ARBA" id="ARBA00022801"/>
    </source>
</evidence>
<protein>
    <submittedName>
        <fullName evidence="4">Putative D-alanyl-D-alanine carboxypeptidase/D-alanyl-D-alanine-endopeptidase</fullName>
    </submittedName>
</protein>
<evidence type="ECO:0000256" key="3">
    <source>
        <dbReference type="SAM" id="Phobius"/>
    </source>
</evidence>
<name>C2G301_SPHSI</name>
<dbReference type="GO" id="GO:0004185">
    <property type="term" value="F:serine-type carboxypeptidase activity"/>
    <property type="evidence" value="ECO:0007669"/>
    <property type="project" value="InterPro"/>
</dbReference>
<organism evidence="4 5">
    <name type="scientific">Sphingobacterium spiritivorum ATCC 33300</name>
    <dbReference type="NCBI Taxonomy" id="525372"/>
    <lineage>
        <taxon>Bacteria</taxon>
        <taxon>Pseudomonadati</taxon>
        <taxon>Bacteroidota</taxon>
        <taxon>Sphingobacteriia</taxon>
        <taxon>Sphingobacteriales</taxon>
        <taxon>Sphingobacteriaceae</taxon>
        <taxon>Sphingobacterium</taxon>
    </lineage>
</organism>
<dbReference type="EMBL" id="ACHB01000091">
    <property type="protein sequence ID" value="EEI90370.1"/>
    <property type="molecule type" value="Genomic_DNA"/>
</dbReference>
<dbReference type="Pfam" id="PF02113">
    <property type="entry name" value="Peptidase_S13"/>
    <property type="match status" value="1"/>
</dbReference>
<gene>
    <name evidence="4" type="ORF">HMPREF0765_3957</name>
</gene>
<dbReference type="Gene3D" id="3.40.710.10">
    <property type="entry name" value="DD-peptidase/beta-lactamase superfamily"/>
    <property type="match status" value="2"/>
</dbReference>
<keyword evidence="4" id="KW-0121">Carboxypeptidase</keyword>
<evidence type="ECO:0000313" key="4">
    <source>
        <dbReference type="EMBL" id="EEI90370.1"/>
    </source>
</evidence>
<accession>C2G301</accession>
<proteinExistence type="inferred from homology"/>
<keyword evidence="3" id="KW-0812">Transmembrane</keyword>
<dbReference type="GO" id="GO:0006508">
    <property type="term" value="P:proteolysis"/>
    <property type="evidence" value="ECO:0007669"/>
    <property type="project" value="InterPro"/>
</dbReference>
<feature type="transmembrane region" description="Helical" evidence="3">
    <location>
        <begin position="7"/>
        <end position="30"/>
    </location>
</feature>
<dbReference type="InterPro" id="IPR012338">
    <property type="entry name" value="Beta-lactam/transpept-like"/>
</dbReference>
<dbReference type="GO" id="GO:0000270">
    <property type="term" value="P:peptidoglycan metabolic process"/>
    <property type="evidence" value="ECO:0007669"/>
    <property type="project" value="TreeGrafter"/>
</dbReference>
<comment type="caution">
    <text evidence="4">The sequence shown here is derived from an EMBL/GenBank/DDBJ whole genome shotgun (WGS) entry which is preliminary data.</text>
</comment>
<dbReference type="PRINTS" id="PR00922">
    <property type="entry name" value="DADACBPTASE3"/>
</dbReference>
<sequence>MKVFIDLFCMFIAMKLYLFSFFVSLLVYIMPVKGQISNDLQQKFSQAEGLKKHFYGFSLYDADSSRFLFGINEEKHFMPASNTKIFTLLAAIHTLPDSIPGLQYTERGDSLIFWGTGDPTFLHNRLDSHKVYNFLKSSGKHLYYVPTASKEPFYRNGWSVEDYDEYYQPEISTFPIYGDVVTFRAREKGSLRATPDYFQKDVHVKDDEKSKGKFKLTRAFDKNIFYMSGIDVKRGYLNEKPFKYSDSLFLKLLVDTLKKDVKMISYEKPSDLKTVYSNSRNKMLREMMLPSDNFMAEQFQMMSSLVRYGEFDTNRLREWMQQEYYKYFTDKVDLKDGSGLSVYNLVTPRSIAELLVVLQKDIPDTEILHKLFPTGGVDGTIRSAYKLDMGEPFVWAKTGTLNSVHCQSGYLITRSGRKLIFSFLNNNFVTSASTVRREMVNIVTYIRQNY</sequence>
<dbReference type="Proteomes" id="UP000006241">
    <property type="component" value="Unassembled WGS sequence"/>
</dbReference>
<keyword evidence="3" id="KW-0472">Membrane</keyword>
<dbReference type="HOGENOM" id="CLU_017692_1_2_10"/>